<dbReference type="InterPro" id="IPR018490">
    <property type="entry name" value="cNMP-bd_dom_sf"/>
</dbReference>
<dbReference type="SUPFAM" id="SSF51206">
    <property type="entry name" value="cAMP-binding domain-like"/>
    <property type="match status" value="1"/>
</dbReference>
<evidence type="ECO:0000256" key="3">
    <source>
        <dbReference type="ARBA" id="ARBA00023163"/>
    </source>
</evidence>
<keyword evidence="2" id="KW-0238">DNA-binding</keyword>
<feature type="region of interest" description="Disordered" evidence="4">
    <location>
        <begin position="1"/>
        <end position="35"/>
    </location>
</feature>
<feature type="domain" description="Cyclic nucleotide-binding" evidence="5">
    <location>
        <begin position="41"/>
        <end position="125"/>
    </location>
</feature>
<evidence type="ECO:0000256" key="1">
    <source>
        <dbReference type="ARBA" id="ARBA00023015"/>
    </source>
</evidence>
<dbReference type="GO" id="GO:0005829">
    <property type="term" value="C:cytosol"/>
    <property type="evidence" value="ECO:0007669"/>
    <property type="project" value="TreeGrafter"/>
</dbReference>
<keyword evidence="1" id="KW-0805">Transcription regulation</keyword>
<dbReference type="SMART" id="SM00419">
    <property type="entry name" value="HTH_CRP"/>
    <property type="match status" value="1"/>
</dbReference>
<dbReference type="PROSITE" id="PS50042">
    <property type="entry name" value="CNMP_BINDING_3"/>
    <property type="match status" value="1"/>
</dbReference>
<organism evidence="6 7">
    <name type="scientific">Ramlibacter humi</name>
    <dbReference type="NCBI Taxonomy" id="2530451"/>
    <lineage>
        <taxon>Bacteria</taxon>
        <taxon>Pseudomonadati</taxon>
        <taxon>Pseudomonadota</taxon>
        <taxon>Betaproteobacteria</taxon>
        <taxon>Burkholderiales</taxon>
        <taxon>Comamonadaceae</taxon>
        <taxon>Ramlibacter</taxon>
    </lineage>
</organism>
<dbReference type="SUPFAM" id="SSF46785">
    <property type="entry name" value="Winged helix' DNA-binding domain"/>
    <property type="match status" value="1"/>
</dbReference>
<accession>A0A4Z0C8K4</accession>
<evidence type="ECO:0000256" key="4">
    <source>
        <dbReference type="SAM" id="MobiDB-lite"/>
    </source>
</evidence>
<dbReference type="InterPro" id="IPR036388">
    <property type="entry name" value="WH-like_DNA-bd_sf"/>
</dbReference>
<dbReference type="Gene3D" id="2.60.120.10">
    <property type="entry name" value="Jelly Rolls"/>
    <property type="match status" value="1"/>
</dbReference>
<evidence type="ECO:0000313" key="7">
    <source>
        <dbReference type="Proteomes" id="UP000297839"/>
    </source>
</evidence>
<dbReference type="Proteomes" id="UP000297839">
    <property type="component" value="Unassembled WGS sequence"/>
</dbReference>
<name>A0A4Z0C8K4_9BURK</name>
<evidence type="ECO:0000259" key="5">
    <source>
        <dbReference type="PROSITE" id="PS50042"/>
    </source>
</evidence>
<feature type="compositionally biased region" description="Polar residues" evidence="4">
    <location>
        <begin position="7"/>
        <end position="18"/>
    </location>
</feature>
<keyword evidence="3" id="KW-0804">Transcription</keyword>
<dbReference type="OrthoDB" id="8969464at2"/>
<dbReference type="Pfam" id="PF13545">
    <property type="entry name" value="HTH_Crp_2"/>
    <property type="match status" value="1"/>
</dbReference>
<dbReference type="InterPro" id="IPR050397">
    <property type="entry name" value="Env_Response_Regulators"/>
</dbReference>
<comment type="caution">
    <text evidence="6">The sequence shown here is derived from an EMBL/GenBank/DDBJ whole genome shotgun (WGS) entry which is preliminary data.</text>
</comment>
<dbReference type="GO" id="GO:0003677">
    <property type="term" value="F:DNA binding"/>
    <property type="evidence" value="ECO:0007669"/>
    <property type="project" value="UniProtKB-KW"/>
</dbReference>
<gene>
    <name evidence="6" type="ORF">EZ216_00125</name>
</gene>
<dbReference type="InterPro" id="IPR036390">
    <property type="entry name" value="WH_DNA-bd_sf"/>
</dbReference>
<reference evidence="6 7" key="1">
    <citation type="submission" date="2019-03" db="EMBL/GenBank/DDBJ databases">
        <title>Ramlibacter sp. 18x22-1, whole genome shotgun sequence.</title>
        <authorList>
            <person name="Zhang X."/>
            <person name="Feng G."/>
            <person name="Zhu H."/>
        </authorList>
    </citation>
    <scope>NUCLEOTIDE SEQUENCE [LARGE SCALE GENOMIC DNA]</scope>
    <source>
        <strain evidence="6 7">18x22-1</strain>
    </source>
</reference>
<dbReference type="PANTHER" id="PTHR24567">
    <property type="entry name" value="CRP FAMILY TRANSCRIPTIONAL REGULATORY PROTEIN"/>
    <property type="match status" value="1"/>
</dbReference>
<dbReference type="PANTHER" id="PTHR24567:SF74">
    <property type="entry name" value="HTH-TYPE TRANSCRIPTIONAL REGULATOR ARCR"/>
    <property type="match status" value="1"/>
</dbReference>
<evidence type="ECO:0000313" key="6">
    <source>
        <dbReference type="EMBL" id="TFZ07611.1"/>
    </source>
</evidence>
<dbReference type="EMBL" id="SMLK01000001">
    <property type="protein sequence ID" value="TFZ07611.1"/>
    <property type="molecule type" value="Genomic_DNA"/>
</dbReference>
<keyword evidence="7" id="KW-1185">Reference proteome</keyword>
<dbReference type="AlphaFoldDB" id="A0A4Z0C8K4"/>
<dbReference type="GO" id="GO:0003700">
    <property type="term" value="F:DNA-binding transcription factor activity"/>
    <property type="evidence" value="ECO:0007669"/>
    <property type="project" value="TreeGrafter"/>
</dbReference>
<dbReference type="InterPro" id="IPR000595">
    <property type="entry name" value="cNMP-bd_dom"/>
</dbReference>
<proteinExistence type="predicted"/>
<dbReference type="Gene3D" id="1.10.10.10">
    <property type="entry name" value="Winged helix-like DNA-binding domain superfamily/Winged helix DNA-binding domain"/>
    <property type="match status" value="1"/>
</dbReference>
<dbReference type="InterPro" id="IPR012318">
    <property type="entry name" value="HTH_CRP"/>
</dbReference>
<evidence type="ECO:0000256" key="2">
    <source>
        <dbReference type="ARBA" id="ARBA00023125"/>
    </source>
</evidence>
<dbReference type="InterPro" id="IPR014710">
    <property type="entry name" value="RmlC-like_jellyroll"/>
</dbReference>
<sequence>MALVSSGLGSTLRCSGNGTRRRTMPEQPSGQGARAPWGNVLLQSFPAELQKSLESELEPVNLPTGSIIAAAGRPVRVIYFPVDAVVSLLHTDDEGASAQVGLVGWDGMLGLGACFGAPHRSTALVLAGGLALRCNAQPLQDAFEHCPSVRRNILAWSGNLLGQAWQIALCNRHHAPAPQLCSLLLLVMDRGAHGELSMTHDLIARLLGLRRETISQAAMRVQERGYVRYTRGHIRVLDRQGLEEMSCGCWRSAALAPHMPPEPAVTTG</sequence>
<protein>
    <submittedName>
        <fullName evidence="6">Crp/Fnr family transcriptional regulator</fullName>
    </submittedName>
</protein>